<evidence type="ECO:0000313" key="5">
    <source>
        <dbReference type="Proteomes" id="UP001206595"/>
    </source>
</evidence>
<proteinExistence type="predicted"/>
<dbReference type="EMBL" id="MU620911">
    <property type="protein sequence ID" value="KAI8580660.1"/>
    <property type="molecule type" value="Genomic_DNA"/>
</dbReference>
<evidence type="ECO:0000256" key="1">
    <source>
        <dbReference type="SAM" id="MobiDB-lite"/>
    </source>
</evidence>
<feature type="region of interest" description="Disordered" evidence="1">
    <location>
        <begin position="1079"/>
        <end position="1114"/>
    </location>
</feature>
<feature type="region of interest" description="Disordered" evidence="1">
    <location>
        <begin position="1167"/>
        <end position="1186"/>
    </location>
</feature>
<dbReference type="Proteomes" id="UP001206595">
    <property type="component" value="Unassembled WGS sequence"/>
</dbReference>
<gene>
    <name evidence="4" type="ORF">K450DRAFT_236672</name>
</gene>
<feature type="domain" description="Helicase Sen1 N-terminal" evidence="2">
    <location>
        <begin position="77"/>
        <end position="829"/>
    </location>
</feature>
<protein>
    <recommendedName>
        <fullName evidence="6">Telomere-associated protein Rif1 N-terminal domain-containing protein</fullName>
    </recommendedName>
</protein>
<sequence length="1476" mass="166862">MSDRGRDSRMDSLKALYDLKKNNPNDTTTENNFYNAVLSYLLQDKTDHWWCNKSLEPFVRESMMLFSLPEYDHITKYKNRMNMQLRTCRHCLTSYHNSKSALRQSYEQLYSVENVAQFFQQLERFDASRIHLTLQEILTPPAGPKQTSSSSIDSNNVFCAILDITISPAVLNVNNLDQEFSSAIMTMQNSTSLRIPELDMSPGLFSLTLHKNKIIRLFSRKQIERFTTRGQDLDKQHADVLKPFAKRLLIYLGSLNPTHSKAEIHPVDEPFALTDQPGEYWKSFRYLASCVAAPPLLIWIRSSPTNMESLIQSHLEDGSMWFHEVLKLLAVLLTKLKSQFWSSPPTHLSDFSKYIDSIFSNRVFRNLMQLLSQGNGKTVVHQNDGTPIPFEKVAIRLNGILEWIFPFWLSFTGTAIYVPMTEMILDYMFNLFQQNNTPTLMRAKCVEIGMSIISEAITLDGRPSSAFINKYAALIVKSSISPNSKTLETKVKTGQPLLEQLLMSDVDAVRDTYFSLYAIVPSKRSEPSNRGICEKIWKEVCGINFDYCVPAQMDVVTSIFKAHSVIALLDMDIMQDAQQHSESKQQQIQFLIDSLMIIRTNVQPLLQALLDQQGNQLSRLMNNDIVASRTLHIVSSPDRDIRSIGVTMFKTAYREDAFIDCLIQYLRTNPNNGLDAITQLMLDFTEFIDGGCNMFSTSGPVFATLASVVSALVGNEDSLLFNVITSGDLSTAGDLDKLQKLWSFFWIFVGKSVKAALVWAQSYRPKEVVKAVLPVLQIASQVIGTFRTFEQIAQMKDASKENSTHWSSPSSSMLSYTELANALDPLSEWIFVTSHDVLRLLVPLLIMSLKRLTQTQVKVSSNTYDRLMGAATGAVDSRVTTDEKENMFMALSPHDPANTVFFDESDDDDNGNWVTTDSNTNFSTNFLDSSLLNATHSTPSIPIVAPPISPKRLRQPTLAESFAAAVGKSPDSPSQTTKNVRSQMKLTDFLAKPKADAIVLTDEDDTPKPVKATQKKETNQEDEFDDEFEDMDFTDIPEEWFDEQKIRLESQKASGESEEKLKAHRLERLRIAQANMHARKASRQNRVHMQQTTPTYAVGPSRGGLPGKKLRPPTMGLSKLQALRKEFSTSRVYPSATSTQSRREQGSQQDSDDSGDESAFAELVSDFDKSKESHAPKEKEKFSGAIFDDRPRRSVKLIDAPVTAGSNFQEKKAQMQRALARKKKVTPSMRGLHKTILAWDVTVEGEVPPNASRDMYKRVPSKFSDVHEYTQIFEPLLLLEVWMQLMRAKEEATESDVIDNCMIESRCNVDEFVDVTFQMTIASGRSLAVEDLVFIANHFGSSFFNKSDGQHHKWVGKGFLSKVKSMVYKKDLADVTVRCFFPPSQMIMLNSLAPKSIWRALKLSSLTTAHREYSALKALEYYDLRDMILQPKHLPTAPISERELVRCMNTFKVNQPQAEAIMGTIRRPKGFTLIQG</sequence>
<feature type="domain" description="Helicase SEN1 beta-barrel" evidence="3">
    <location>
        <begin position="1297"/>
        <end position="1403"/>
    </location>
</feature>
<dbReference type="InterPro" id="IPR056474">
    <property type="entry name" value="SEN1_barrel"/>
</dbReference>
<dbReference type="GeneID" id="75913641"/>
<evidence type="ECO:0000313" key="4">
    <source>
        <dbReference type="EMBL" id="KAI8580660.1"/>
    </source>
</evidence>
<feature type="region of interest" description="Disordered" evidence="1">
    <location>
        <begin position="1002"/>
        <end position="1024"/>
    </location>
</feature>
<dbReference type="Pfam" id="PF12726">
    <property type="entry name" value="SEN1_N"/>
    <property type="match status" value="1"/>
</dbReference>
<organism evidence="4 5">
    <name type="scientific">Umbelopsis ramanniana AG</name>
    <dbReference type="NCBI Taxonomy" id="1314678"/>
    <lineage>
        <taxon>Eukaryota</taxon>
        <taxon>Fungi</taxon>
        <taxon>Fungi incertae sedis</taxon>
        <taxon>Mucoromycota</taxon>
        <taxon>Mucoromycotina</taxon>
        <taxon>Umbelopsidomycetes</taxon>
        <taxon>Umbelopsidales</taxon>
        <taxon>Umbelopsidaceae</taxon>
        <taxon>Umbelopsis</taxon>
    </lineage>
</organism>
<comment type="caution">
    <text evidence="4">The sequence shown here is derived from an EMBL/GenBank/DDBJ whole genome shotgun (WGS) entry which is preliminary data.</text>
</comment>
<dbReference type="Pfam" id="PF23576">
    <property type="entry name" value="SEN1_barrel"/>
    <property type="match status" value="1"/>
</dbReference>
<feature type="region of interest" description="Disordered" evidence="1">
    <location>
        <begin position="1127"/>
        <end position="1158"/>
    </location>
</feature>
<keyword evidence="5" id="KW-1185">Reference proteome</keyword>
<dbReference type="RefSeq" id="XP_051445664.1">
    <property type="nucleotide sequence ID" value="XM_051588296.1"/>
</dbReference>
<evidence type="ECO:0000259" key="2">
    <source>
        <dbReference type="Pfam" id="PF12726"/>
    </source>
</evidence>
<evidence type="ECO:0008006" key="6">
    <source>
        <dbReference type="Google" id="ProtNLM"/>
    </source>
</evidence>
<reference evidence="4" key="1">
    <citation type="submission" date="2021-06" db="EMBL/GenBank/DDBJ databases">
        <authorList>
            <consortium name="DOE Joint Genome Institute"/>
            <person name="Mondo S.J."/>
            <person name="Amses K.R."/>
            <person name="Simmons D.R."/>
            <person name="Longcore J.E."/>
            <person name="Seto K."/>
            <person name="Alves G.H."/>
            <person name="Bonds A.E."/>
            <person name="Quandt C.A."/>
            <person name="Davis W.J."/>
            <person name="Chang Y."/>
            <person name="Letcher P.M."/>
            <person name="Powell M.J."/>
            <person name="Kuo A."/>
            <person name="Labutti K."/>
            <person name="Pangilinan J."/>
            <person name="Andreopoulos W."/>
            <person name="Tritt A."/>
            <person name="Riley R."/>
            <person name="Hundley H."/>
            <person name="Johnson J."/>
            <person name="Lipzen A."/>
            <person name="Barry K."/>
            <person name="Berbee M.L."/>
            <person name="Buchler N.E."/>
            <person name="Grigoriev I.V."/>
            <person name="Spatafora J.W."/>
            <person name="Stajich J.E."/>
            <person name="James T.Y."/>
        </authorList>
    </citation>
    <scope>NUCLEOTIDE SEQUENCE</scope>
    <source>
        <strain evidence="4">AG</strain>
    </source>
</reference>
<accession>A0AAD5EE91</accession>
<dbReference type="InterPro" id="IPR024481">
    <property type="entry name" value="Helicase_Sen1_N"/>
</dbReference>
<reference evidence="4" key="2">
    <citation type="journal article" date="2022" name="Proc. Natl. Acad. Sci. U.S.A.">
        <title>Diploid-dominant life cycles characterize the early evolution of Fungi.</title>
        <authorList>
            <person name="Amses K.R."/>
            <person name="Simmons D.R."/>
            <person name="Longcore J.E."/>
            <person name="Mondo S.J."/>
            <person name="Seto K."/>
            <person name="Jeronimo G.H."/>
            <person name="Bonds A.E."/>
            <person name="Quandt C.A."/>
            <person name="Davis W.J."/>
            <person name="Chang Y."/>
            <person name="Federici B.A."/>
            <person name="Kuo A."/>
            <person name="LaButti K."/>
            <person name="Pangilinan J."/>
            <person name="Andreopoulos W."/>
            <person name="Tritt A."/>
            <person name="Riley R."/>
            <person name="Hundley H."/>
            <person name="Johnson J."/>
            <person name="Lipzen A."/>
            <person name="Barry K."/>
            <person name="Lang B.F."/>
            <person name="Cuomo C.A."/>
            <person name="Buchler N.E."/>
            <person name="Grigoriev I.V."/>
            <person name="Spatafora J.W."/>
            <person name="Stajich J.E."/>
            <person name="James T.Y."/>
        </authorList>
    </citation>
    <scope>NUCLEOTIDE SEQUENCE</scope>
    <source>
        <strain evidence="4">AG</strain>
    </source>
</reference>
<evidence type="ECO:0000259" key="3">
    <source>
        <dbReference type="Pfam" id="PF23576"/>
    </source>
</evidence>
<feature type="compositionally biased region" description="Polar residues" evidence="1">
    <location>
        <begin position="1129"/>
        <end position="1139"/>
    </location>
</feature>
<name>A0AAD5EE91_UMBRA</name>